<dbReference type="InterPro" id="IPR029526">
    <property type="entry name" value="PGBD"/>
</dbReference>
<feature type="domain" description="PiggyBac transposable element-derived protein" evidence="2">
    <location>
        <begin position="59"/>
        <end position="122"/>
    </location>
</feature>
<feature type="compositionally biased region" description="Acidic residues" evidence="1">
    <location>
        <begin position="229"/>
        <end position="243"/>
    </location>
</feature>
<sequence>MIKFKGRNYLKQYMPKKLIKRGYKVWMKCAESGYCLDFEIYTGKEGTLFKLILVVRLSDSNVAIIKWKDKRSVFILTNYIDPTKSGVVTRRERNGDKTEVNCPEAVMVYNSCMNYVDKFDQLKILIKRNKPSVPIELRTESNMHQPERTTSRRCAKCSTKNNPARTVRQCSTRKVPLCIRKDKTCFLDFHKNDSESEGIEDTAQENILEEVGDISDCESIHSEHNSASEIEESDDSSDTESAEDTSSNSFYGKNRFKWSKTPPHPSRTRQHNIIEKRTGRVAGYLSSVKIFTLAAHQTKKKRNKPVCLQPLTRKHALYYVRSSETKFWSAVRPPPSRFTV</sequence>
<keyword evidence="4" id="KW-1185">Reference proteome</keyword>
<dbReference type="PANTHER" id="PTHR46599:SF3">
    <property type="entry name" value="PIGGYBAC TRANSPOSABLE ELEMENT-DERIVED PROTEIN 4"/>
    <property type="match status" value="1"/>
</dbReference>
<name>A0A4C1WYC5_EUMVA</name>
<evidence type="ECO:0000256" key="1">
    <source>
        <dbReference type="SAM" id="MobiDB-lite"/>
    </source>
</evidence>
<organism evidence="3 4">
    <name type="scientific">Eumeta variegata</name>
    <name type="common">Bagworm moth</name>
    <name type="synonym">Eumeta japonica</name>
    <dbReference type="NCBI Taxonomy" id="151549"/>
    <lineage>
        <taxon>Eukaryota</taxon>
        <taxon>Metazoa</taxon>
        <taxon>Ecdysozoa</taxon>
        <taxon>Arthropoda</taxon>
        <taxon>Hexapoda</taxon>
        <taxon>Insecta</taxon>
        <taxon>Pterygota</taxon>
        <taxon>Neoptera</taxon>
        <taxon>Endopterygota</taxon>
        <taxon>Lepidoptera</taxon>
        <taxon>Glossata</taxon>
        <taxon>Ditrysia</taxon>
        <taxon>Tineoidea</taxon>
        <taxon>Psychidae</taxon>
        <taxon>Oiketicinae</taxon>
        <taxon>Eumeta</taxon>
    </lineage>
</organism>
<accession>A0A4C1WYC5</accession>
<evidence type="ECO:0000313" key="3">
    <source>
        <dbReference type="EMBL" id="GBP55035.1"/>
    </source>
</evidence>
<evidence type="ECO:0000259" key="2">
    <source>
        <dbReference type="Pfam" id="PF13843"/>
    </source>
</evidence>
<feature type="domain" description="PiggyBac transposable element-derived protein" evidence="2">
    <location>
        <begin position="1"/>
        <end position="47"/>
    </location>
</feature>
<proteinExistence type="predicted"/>
<dbReference type="OrthoDB" id="118105at2759"/>
<dbReference type="Pfam" id="PF13843">
    <property type="entry name" value="DDE_Tnp_1_7"/>
    <property type="match status" value="2"/>
</dbReference>
<dbReference type="AlphaFoldDB" id="A0A4C1WYC5"/>
<comment type="caution">
    <text evidence="3">The sequence shown here is derived from an EMBL/GenBank/DDBJ whole genome shotgun (WGS) entry which is preliminary data.</text>
</comment>
<evidence type="ECO:0000313" key="4">
    <source>
        <dbReference type="Proteomes" id="UP000299102"/>
    </source>
</evidence>
<dbReference type="Proteomes" id="UP000299102">
    <property type="component" value="Unassembled WGS sequence"/>
</dbReference>
<dbReference type="STRING" id="151549.A0A4C1WYC5"/>
<reference evidence="3 4" key="1">
    <citation type="journal article" date="2019" name="Commun. Biol.">
        <title>The bagworm genome reveals a unique fibroin gene that provides high tensile strength.</title>
        <authorList>
            <person name="Kono N."/>
            <person name="Nakamura H."/>
            <person name="Ohtoshi R."/>
            <person name="Tomita M."/>
            <person name="Numata K."/>
            <person name="Arakawa K."/>
        </authorList>
    </citation>
    <scope>NUCLEOTIDE SEQUENCE [LARGE SCALE GENOMIC DNA]</scope>
</reference>
<gene>
    <name evidence="3" type="ORF">EVAR_46331_1</name>
</gene>
<feature type="region of interest" description="Disordered" evidence="1">
    <location>
        <begin position="223"/>
        <end position="269"/>
    </location>
</feature>
<dbReference type="EMBL" id="BGZK01000660">
    <property type="protein sequence ID" value="GBP55035.1"/>
    <property type="molecule type" value="Genomic_DNA"/>
</dbReference>
<protein>
    <recommendedName>
        <fullName evidence="2">PiggyBac transposable element-derived protein domain-containing protein</fullName>
    </recommendedName>
</protein>
<dbReference type="PANTHER" id="PTHR46599">
    <property type="entry name" value="PIGGYBAC TRANSPOSABLE ELEMENT-DERIVED PROTEIN 4"/>
    <property type="match status" value="1"/>
</dbReference>